<dbReference type="PROSITE" id="PS00028">
    <property type="entry name" value="ZINC_FINGER_C2H2_1"/>
    <property type="match status" value="3"/>
</dbReference>
<feature type="region of interest" description="Disordered" evidence="12">
    <location>
        <begin position="100"/>
        <end position="120"/>
    </location>
</feature>
<evidence type="ECO:0000256" key="2">
    <source>
        <dbReference type="ARBA" id="ARBA00022723"/>
    </source>
</evidence>
<reference evidence="14" key="5">
    <citation type="submission" date="2025-09" db="UniProtKB">
        <authorList>
            <consortium name="Ensembl"/>
        </authorList>
    </citation>
    <scope>IDENTIFICATION</scope>
</reference>
<reference evidence="15" key="1">
    <citation type="journal article" date="2006" name="Science">
        <title>Ancient noncoding elements conserved in the human genome.</title>
        <authorList>
            <person name="Venkatesh B."/>
            <person name="Kirkness E.F."/>
            <person name="Loh Y.H."/>
            <person name="Halpern A.L."/>
            <person name="Lee A.P."/>
            <person name="Johnson J."/>
            <person name="Dandona N."/>
            <person name="Viswanathan L.D."/>
            <person name="Tay A."/>
            <person name="Venter J.C."/>
            <person name="Strausberg R.L."/>
            <person name="Brenner S."/>
        </authorList>
    </citation>
    <scope>NUCLEOTIDE SEQUENCE [LARGE SCALE GENOMIC DNA]</scope>
</reference>
<proteinExistence type="inferred from homology"/>
<reference evidence="14" key="4">
    <citation type="submission" date="2025-08" db="UniProtKB">
        <authorList>
            <consortium name="Ensembl"/>
        </authorList>
    </citation>
    <scope>IDENTIFICATION</scope>
</reference>
<evidence type="ECO:0000256" key="6">
    <source>
        <dbReference type="ARBA" id="ARBA00023015"/>
    </source>
</evidence>
<dbReference type="InParanoid" id="A0A4W3JLK1"/>
<dbReference type="Ensembl" id="ENSCMIT00000033470.1">
    <property type="protein sequence ID" value="ENSCMIP00000032965.1"/>
    <property type="gene ID" value="ENSCMIG00000014095.1"/>
</dbReference>
<dbReference type="AlphaFoldDB" id="A0A4W3JLK1"/>
<evidence type="ECO:0000256" key="1">
    <source>
        <dbReference type="ARBA" id="ARBA00004123"/>
    </source>
</evidence>
<keyword evidence="7" id="KW-0238">DNA-binding</keyword>
<organism evidence="14 15">
    <name type="scientific">Callorhinchus milii</name>
    <name type="common">Ghost shark</name>
    <dbReference type="NCBI Taxonomy" id="7868"/>
    <lineage>
        <taxon>Eukaryota</taxon>
        <taxon>Metazoa</taxon>
        <taxon>Chordata</taxon>
        <taxon>Craniata</taxon>
        <taxon>Vertebrata</taxon>
        <taxon>Chondrichthyes</taxon>
        <taxon>Holocephali</taxon>
        <taxon>Chimaeriformes</taxon>
        <taxon>Callorhinchidae</taxon>
        <taxon>Callorhinchus</taxon>
    </lineage>
</organism>
<keyword evidence="9" id="KW-0539">Nucleus</keyword>
<evidence type="ECO:0000256" key="4">
    <source>
        <dbReference type="ARBA" id="ARBA00022771"/>
    </source>
</evidence>
<dbReference type="GO" id="GO:0005634">
    <property type="term" value="C:nucleus"/>
    <property type="evidence" value="ECO:0007669"/>
    <property type="project" value="UniProtKB-SubCell"/>
</dbReference>
<dbReference type="SUPFAM" id="SSF57667">
    <property type="entry name" value="beta-beta-alpha zinc fingers"/>
    <property type="match status" value="2"/>
</dbReference>
<protein>
    <submittedName>
        <fullName evidence="14">Sp6 transcription factor</fullName>
    </submittedName>
</protein>
<evidence type="ECO:0000256" key="3">
    <source>
        <dbReference type="ARBA" id="ARBA00022737"/>
    </source>
</evidence>
<evidence type="ECO:0000256" key="12">
    <source>
        <dbReference type="SAM" id="MobiDB-lite"/>
    </source>
</evidence>
<dbReference type="PANTHER" id="PTHR23235">
    <property type="entry name" value="KRUEPPEL-LIKE TRANSCRIPTION FACTOR"/>
    <property type="match status" value="1"/>
</dbReference>
<dbReference type="FunFam" id="3.30.160.60:FF:000077">
    <property type="entry name" value="Sp8 transcription factor"/>
    <property type="match status" value="1"/>
</dbReference>
<keyword evidence="4 11" id="KW-0863">Zinc-finger</keyword>
<dbReference type="GO" id="GO:0000978">
    <property type="term" value="F:RNA polymerase II cis-regulatory region sequence-specific DNA binding"/>
    <property type="evidence" value="ECO:0007669"/>
    <property type="project" value="TreeGrafter"/>
</dbReference>
<dbReference type="GeneTree" id="ENSGT00940000161498"/>
<evidence type="ECO:0000313" key="14">
    <source>
        <dbReference type="Ensembl" id="ENSCMIP00000032965.1"/>
    </source>
</evidence>
<keyword evidence="8" id="KW-0804">Transcription</keyword>
<evidence type="ECO:0000256" key="10">
    <source>
        <dbReference type="ARBA" id="ARBA00038409"/>
    </source>
</evidence>
<evidence type="ECO:0000256" key="8">
    <source>
        <dbReference type="ARBA" id="ARBA00023163"/>
    </source>
</evidence>
<evidence type="ECO:0000256" key="9">
    <source>
        <dbReference type="ARBA" id="ARBA00023242"/>
    </source>
</evidence>
<comment type="similarity">
    <text evidence="10">Belongs to the Sp1 C2H2-type zinc-finger protein family.</text>
</comment>
<dbReference type="SMART" id="SM00355">
    <property type="entry name" value="ZnF_C2H2"/>
    <property type="match status" value="3"/>
</dbReference>
<dbReference type="PANTHER" id="PTHR23235:SF23">
    <property type="entry name" value="TRANSCRIPTION FACTOR SP6"/>
    <property type="match status" value="1"/>
</dbReference>
<keyword evidence="2" id="KW-0479">Metal-binding</keyword>
<dbReference type="FunFam" id="3.30.160.60:FF:000014">
    <property type="entry name" value="Transcription factor Sp3"/>
    <property type="match status" value="1"/>
</dbReference>
<evidence type="ECO:0000259" key="13">
    <source>
        <dbReference type="PROSITE" id="PS50157"/>
    </source>
</evidence>
<evidence type="ECO:0000256" key="5">
    <source>
        <dbReference type="ARBA" id="ARBA00022833"/>
    </source>
</evidence>
<feature type="domain" description="C2H2-type" evidence="13">
    <location>
        <begin position="178"/>
        <end position="207"/>
    </location>
</feature>
<keyword evidence="3" id="KW-0677">Repeat</keyword>
<keyword evidence="15" id="KW-1185">Reference proteome</keyword>
<dbReference type="PROSITE" id="PS50157">
    <property type="entry name" value="ZINC_FINGER_C2H2_2"/>
    <property type="match status" value="3"/>
</dbReference>
<evidence type="ECO:0000256" key="7">
    <source>
        <dbReference type="ARBA" id="ARBA00023125"/>
    </source>
</evidence>
<dbReference type="GO" id="GO:0000981">
    <property type="term" value="F:DNA-binding transcription factor activity, RNA polymerase II-specific"/>
    <property type="evidence" value="ECO:0007669"/>
    <property type="project" value="TreeGrafter"/>
</dbReference>
<dbReference type="InterPro" id="IPR036236">
    <property type="entry name" value="Znf_C2H2_sf"/>
</dbReference>
<dbReference type="Gene3D" id="3.30.160.60">
    <property type="entry name" value="Classic Zinc Finger"/>
    <property type="match status" value="3"/>
</dbReference>
<feature type="domain" description="C2H2-type" evidence="13">
    <location>
        <begin position="148"/>
        <end position="177"/>
    </location>
</feature>
<comment type="subcellular location">
    <subcellularLocation>
        <location evidence="1">Nucleus</location>
    </subcellularLocation>
</comment>
<dbReference type="GO" id="GO:0008270">
    <property type="term" value="F:zinc ion binding"/>
    <property type="evidence" value="ECO:0007669"/>
    <property type="project" value="UniProtKB-KW"/>
</dbReference>
<dbReference type="Pfam" id="PF00096">
    <property type="entry name" value="zf-C2H2"/>
    <property type="match status" value="3"/>
</dbReference>
<keyword evidence="6" id="KW-0805">Transcription regulation</keyword>
<keyword evidence="5" id="KW-0862">Zinc</keyword>
<evidence type="ECO:0000313" key="15">
    <source>
        <dbReference type="Proteomes" id="UP000314986"/>
    </source>
</evidence>
<reference evidence="15" key="3">
    <citation type="journal article" date="2014" name="Nature">
        <title>Elephant shark genome provides unique insights into gnathostome evolution.</title>
        <authorList>
            <consortium name="International Elephant Shark Genome Sequencing Consortium"/>
            <person name="Venkatesh B."/>
            <person name="Lee A.P."/>
            <person name="Ravi V."/>
            <person name="Maurya A.K."/>
            <person name="Lian M.M."/>
            <person name="Swann J.B."/>
            <person name="Ohta Y."/>
            <person name="Flajnik M.F."/>
            <person name="Sutoh Y."/>
            <person name="Kasahara M."/>
            <person name="Hoon S."/>
            <person name="Gangu V."/>
            <person name="Roy S.W."/>
            <person name="Irimia M."/>
            <person name="Korzh V."/>
            <person name="Kondrychyn I."/>
            <person name="Lim Z.W."/>
            <person name="Tay B.H."/>
            <person name="Tohari S."/>
            <person name="Kong K.W."/>
            <person name="Ho S."/>
            <person name="Lorente-Galdos B."/>
            <person name="Quilez J."/>
            <person name="Marques-Bonet T."/>
            <person name="Raney B.J."/>
            <person name="Ingham P.W."/>
            <person name="Tay A."/>
            <person name="Hillier L.W."/>
            <person name="Minx P."/>
            <person name="Boehm T."/>
            <person name="Wilson R.K."/>
            <person name="Brenner S."/>
            <person name="Warren W.C."/>
        </authorList>
    </citation>
    <scope>NUCLEOTIDE SEQUENCE [LARGE SCALE GENOMIC DNA]</scope>
</reference>
<dbReference type="Proteomes" id="UP000314986">
    <property type="component" value="Unassembled WGS sequence"/>
</dbReference>
<accession>A0A4W3JLK1</accession>
<evidence type="ECO:0000256" key="11">
    <source>
        <dbReference type="PROSITE-ProRule" id="PRU00042"/>
    </source>
</evidence>
<feature type="domain" description="C2H2-type" evidence="13">
    <location>
        <begin position="208"/>
        <end position="235"/>
    </location>
</feature>
<reference evidence="15" key="2">
    <citation type="journal article" date="2007" name="PLoS Biol.">
        <title>Survey sequencing and comparative analysis of the elephant shark (Callorhinchus milii) genome.</title>
        <authorList>
            <person name="Venkatesh B."/>
            <person name="Kirkness E.F."/>
            <person name="Loh Y.H."/>
            <person name="Halpern A.L."/>
            <person name="Lee A.P."/>
            <person name="Johnson J."/>
            <person name="Dandona N."/>
            <person name="Viswanathan L.D."/>
            <person name="Tay A."/>
            <person name="Venter J.C."/>
            <person name="Strausberg R.L."/>
            <person name="Brenner S."/>
        </authorList>
    </citation>
    <scope>NUCLEOTIDE SEQUENCE [LARGE SCALE GENOMIC DNA]</scope>
</reference>
<name>A0A4W3JLK1_CALMI</name>
<sequence>MAHYHDSWFRPSHQGVPTDDGGMSAAWWDLHAGSSWMDLSNPQAGLQSTPHSAAGLQPPLASYGSEHQMCGTPGHLLQTGQHLMTQQVDPIQEPLVLSPELDGPVRAKPSRRSLSRSSGQGSCRCPNCLEAERLGTPTDTAGKKKNLHNCHIPGCGKAYVKTSHLKAHLRWHSGDRPFVCNWLFCGKRFTRSDELQRHLQTHTGSKRFFCPVCSRVFMRTDHLSKHLKTHGVSFPSAEQDVGCAEGWDRGSGNRGRLSRFPWHRVVAGGLTDSLPVNQ</sequence>
<dbReference type="InterPro" id="IPR013087">
    <property type="entry name" value="Znf_C2H2_type"/>
</dbReference>